<dbReference type="PANTHER" id="PTHR42998">
    <property type="entry name" value="TYPE I RESTRICTION ENZYME HINDVIIP M PROTEIN-RELATED"/>
    <property type="match status" value="1"/>
</dbReference>
<dbReference type="PRINTS" id="PR00507">
    <property type="entry name" value="N12N6MTFRASE"/>
</dbReference>
<feature type="domain" description="DNA methylase adenine-specific" evidence="2">
    <location>
        <begin position="344"/>
        <end position="644"/>
    </location>
</feature>
<keyword evidence="3" id="KW-0540">Nuclease</keyword>
<dbReference type="InterPro" id="IPR029063">
    <property type="entry name" value="SAM-dependent_MTases_sf"/>
</dbReference>
<keyword evidence="3" id="KW-0255">Endonuclease</keyword>
<proteinExistence type="predicted"/>
<evidence type="ECO:0000256" key="1">
    <source>
        <dbReference type="SAM" id="MobiDB-lite"/>
    </source>
</evidence>
<dbReference type="GO" id="GO:0003677">
    <property type="term" value="F:DNA binding"/>
    <property type="evidence" value="ECO:0007669"/>
    <property type="project" value="InterPro"/>
</dbReference>
<keyword evidence="4" id="KW-1185">Reference proteome</keyword>
<dbReference type="REBASE" id="290632">
    <property type="entry name" value="M.SspMK45ORF13485P"/>
</dbReference>
<dbReference type="SUPFAM" id="SSF53335">
    <property type="entry name" value="S-adenosyl-L-methionine-dependent methyltransferases"/>
    <property type="match status" value="1"/>
</dbReference>
<dbReference type="InterPro" id="IPR003356">
    <property type="entry name" value="DNA_methylase_A-5"/>
</dbReference>
<dbReference type="GO" id="GO:0008170">
    <property type="term" value="F:N-methyltransferase activity"/>
    <property type="evidence" value="ECO:0007669"/>
    <property type="project" value="InterPro"/>
</dbReference>
<reference evidence="3 4" key="1">
    <citation type="journal article" date="2019" name="Int. J. Syst. Evol. Microbiol.">
        <title>Streptomyces cyaneochromogenes sp. nov., a blue pigment-producing actinomycete from manganese-contaminated soil.</title>
        <authorList>
            <person name="Tang X."/>
            <person name="Zhao J."/>
            <person name="Li K."/>
            <person name="Chen Z."/>
            <person name="Sun Y."/>
            <person name="Gao J."/>
        </authorList>
    </citation>
    <scope>NUCLEOTIDE SEQUENCE [LARGE SCALE GENOMIC DNA]</scope>
    <source>
        <strain evidence="3 4">MK-45</strain>
    </source>
</reference>
<feature type="region of interest" description="Disordered" evidence="1">
    <location>
        <begin position="1"/>
        <end position="28"/>
    </location>
</feature>
<evidence type="ECO:0000313" key="4">
    <source>
        <dbReference type="Proteomes" id="UP000280298"/>
    </source>
</evidence>
<dbReference type="InterPro" id="IPR052916">
    <property type="entry name" value="Type-I_RE_MTase_Subunit"/>
</dbReference>
<protein>
    <submittedName>
        <fullName evidence="3">Restriction endonuclease subunit M</fullName>
    </submittedName>
</protein>
<dbReference type="GO" id="GO:0004519">
    <property type="term" value="F:endonuclease activity"/>
    <property type="evidence" value="ECO:0007669"/>
    <property type="project" value="UniProtKB-KW"/>
</dbReference>
<evidence type="ECO:0000259" key="2">
    <source>
        <dbReference type="Pfam" id="PF02384"/>
    </source>
</evidence>
<evidence type="ECO:0000313" key="3">
    <source>
        <dbReference type="EMBL" id="AZQ34368.1"/>
    </source>
</evidence>
<dbReference type="EMBL" id="CP034539">
    <property type="protein sequence ID" value="AZQ34368.1"/>
    <property type="molecule type" value="Genomic_DNA"/>
</dbReference>
<accession>A0A3S9M599</accession>
<dbReference type="KEGG" id="scya:EJ357_13485"/>
<organism evidence="3 4">
    <name type="scientific">Streptomyces cyaneochromogenes</name>
    <dbReference type="NCBI Taxonomy" id="2496836"/>
    <lineage>
        <taxon>Bacteria</taxon>
        <taxon>Bacillati</taxon>
        <taxon>Actinomycetota</taxon>
        <taxon>Actinomycetes</taxon>
        <taxon>Kitasatosporales</taxon>
        <taxon>Streptomycetaceae</taxon>
        <taxon>Streptomyces</taxon>
    </lineage>
</organism>
<dbReference type="Pfam" id="PF02384">
    <property type="entry name" value="N6_Mtase"/>
    <property type="match status" value="1"/>
</dbReference>
<dbReference type="AlphaFoldDB" id="A0A3S9M599"/>
<keyword evidence="3" id="KW-0378">Hydrolase</keyword>
<name>A0A3S9M599_9ACTN</name>
<dbReference type="NCBIfam" id="NF047738">
    <property type="entry name" value="antiphage_MADS2"/>
    <property type="match status" value="1"/>
</dbReference>
<sequence length="734" mass="83068">MADEQLGLGFSVPEVPKARSGGAAPPRALGDDETIDYITGQDILKLTEAERVRQHIARVLVHQYGINPDDMKRDYVIELPAPEGGRKTRKKVSIAIFAPGQPKTQEHLRRIVITKPRPRTGRTVTKIRTHEQAKSDIDELETLMTAAGPACHLGLWTDDIDLYFVEKVQRDDEGRKSRFEDRFRPLPNWPRGDDSAFDATGAASSLKEIRRADKYMLRFAFRRCHNYIHGNEGLPKDAAFWQFLYVLFAKIYDERRVREHGEDPRFRIDVADLVRTETTATGAKRRAGSPEVAGRVRDLFKEVKKFYADQGLFDHRDELTLTDPALTFIVGELAPYDLGSTDIDAKGVAYQELVGDNLRGDRGQYFTPNEAVKLVVDILDPQEHETVFDPCCGTGGFLRETLNHLLRRWQEEEGNGTFTNPQELARRMADHRRKLAAYADKHLFGADFDPFLRRATVMSLMTLTDTAGHAFHMDSLAFPDSHLQGNDEAMRFPQIGLGAVDVLMTNPPFGSDIPVSEDMILTRFRKTGGQFGVAYNWTRDKRTNELLRAGEANAVSPEQLFVQRAVEWVRPGGRIGIVLPNGILSNPGPSDEAVRRYILDQCWVLGSVELPVETFIAEANVNILTTLLFLRRKTAQERQEEIEFGAADYPVFMAVAEKVGIDRRGNKVFVRTPDGEIVTEEKTEREILRIGGVEVPREIRRREPTVDNDLPKIAEAYHKFKERHAHEFPWNAGA</sequence>
<dbReference type="Gene3D" id="3.40.50.150">
    <property type="entry name" value="Vaccinia Virus protein VP39"/>
    <property type="match status" value="1"/>
</dbReference>
<dbReference type="Proteomes" id="UP000280298">
    <property type="component" value="Chromosome"/>
</dbReference>
<dbReference type="OrthoDB" id="9784823at2"/>
<gene>
    <name evidence="3" type="ORF">EJ357_13485</name>
</gene>
<dbReference type="PANTHER" id="PTHR42998:SF1">
    <property type="entry name" value="TYPE I RESTRICTION ENZYME HINDI METHYLASE SUBUNIT"/>
    <property type="match status" value="1"/>
</dbReference>